<evidence type="ECO:0000256" key="4">
    <source>
        <dbReference type="ARBA" id="ARBA00022670"/>
    </source>
</evidence>
<dbReference type="EMBL" id="CP000867">
    <property type="protein sequence ID" value="ABX01277.1"/>
    <property type="molecule type" value="Genomic_DNA"/>
</dbReference>
<dbReference type="InterPro" id="IPR000644">
    <property type="entry name" value="CBS_dom"/>
</dbReference>
<dbReference type="SUPFAM" id="SSF54631">
    <property type="entry name" value="CBS-domain pair"/>
    <property type="match status" value="1"/>
</dbReference>
<evidence type="ECO:0000256" key="5">
    <source>
        <dbReference type="ARBA" id="ARBA00022692"/>
    </source>
</evidence>
<proteinExistence type="inferred from homology"/>
<evidence type="ECO:0000256" key="15">
    <source>
        <dbReference type="PIRSR" id="PIRSR006404-1"/>
    </source>
</evidence>
<evidence type="ECO:0000313" key="19">
    <source>
        <dbReference type="EMBL" id="ABX01277.1"/>
    </source>
</evidence>
<evidence type="ECO:0000256" key="16">
    <source>
        <dbReference type="PIRSR" id="PIRSR006404-2"/>
    </source>
</evidence>
<reference evidence="19" key="1">
    <citation type="submission" date="2007-10" db="EMBL/GenBank/DDBJ databases">
        <title>Complete sequence of Methanococcus maripaludis C6.</title>
        <authorList>
            <consortium name="US DOE Joint Genome Institute"/>
            <person name="Copeland A."/>
            <person name="Lucas S."/>
            <person name="Lapidus A."/>
            <person name="Barry K."/>
            <person name="Glavina del Rio T."/>
            <person name="Dalin E."/>
            <person name="Tice H."/>
            <person name="Pitluck S."/>
            <person name="Clum A."/>
            <person name="Schmutz J."/>
            <person name="Larimer F."/>
            <person name="Land M."/>
            <person name="Hauser L."/>
            <person name="Kyrpides N."/>
            <person name="Mikhailova N."/>
            <person name="Sieprawska-Lupa M."/>
            <person name="Whitman W.B."/>
            <person name="Richardson P."/>
        </authorList>
    </citation>
    <scope>NUCLEOTIDE SEQUENCE [LARGE SCALE GENOMIC DNA]</scope>
    <source>
        <strain evidence="19">C6</strain>
    </source>
</reference>
<evidence type="ECO:0000256" key="7">
    <source>
        <dbReference type="ARBA" id="ARBA00022737"/>
    </source>
</evidence>
<dbReference type="KEGG" id="mmx:MmarC6_0459"/>
<keyword evidence="5 14" id="KW-0812">Transmembrane</keyword>
<dbReference type="PANTHER" id="PTHR39188">
    <property type="entry name" value="MEMBRANE-ASSOCIATED ZINC METALLOPROTEASE M50B"/>
    <property type="match status" value="1"/>
</dbReference>
<keyword evidence="4 14" id="KW-0645">Protease</keyword>
<keyword evidence="6 14" id="KW-0479">Metal-binding</keyword>
<organism evidence="19">
    <name type="scientific">Methanococcus maripaludis (strain C6 / ATCC BAA-1332)</name>
    <dbReference type="NCBI Taxonomy" id="444158"/>
    <lineage>
        <taxon>Archaea</taxon>
        <taxon>Methanobacteriati</taxon>
        <taxon>Methanobacteriota</taxon>
        <taxon>Methanomada group</taxon>
        <taxon>Methanococci</taxon>
        <taxon>Methanococcales</taxon>
        <taxon>Methanococcaceae</taxon>
        <taxon>Methanococcus</taxon>
    </lineage>
</organism>
<dbReference type="GO" id="GO:0046872">
    <property type="term" value="F:metal ion binding"/>
    <property type="evidence" value="ECO:0007669"/>
    <property type="project" value="UniProtKB-UniRule"/>
</dbReference>
<dbReference type="GO" id="GO:0006508">
    <property type="term" value="P:proteolysis"/>
    <property type="evidence" value="ECO:0007669"/>
    <property type="project" value="UniProtKB-KW"/>
</dbReference>
<keyword evidence="11 14" id="KW-0482">Metalloprotease</keyword>
<dbReference type="CDD" id="cd06164">
    <property type="entry name" value="S2P-M50_SpoIVFB_CBS"/>
    <property type="match status" value="1"/>
</dbReference>
<dbReference type="MEROPS" id="M50.006"/>
<evidence type="ECO:0000256" key="12">
    <source>
        <dbReference type="ARBA" id="ARBA00023122"/>
    </source>
</evidence>
<keyword evidence="13 14" id="KW-0472">Membrane</keyword>
<keyword evidence="7" id="KW-0677">Repeat</keyword>
<evidence type="ECO:0000256" key="10">
    <source>
        <dbReference type="ARBA" id="ARBA00022989"/>
    </source>
</evidence>
<dbReference type="InterPro" id="IPR016483">
    <property type="entry name" value="UCP006404_Pept_M50_CBS"/>
</dbReference>
<dbReference type="Gene3D" id="3.10.580.10">
    <property type="entry name" value="CBS-domain"/>
    <property type="match status" value="2"/>
</dbReference>
<dbReference type="HOGENOM" id="CLU_037123_1_1_2"/>
<feature type="binding site" evidence="16">
    <location>
        <position position="54"/>
    </location>
    <ligand>
        <name>Zn(2+)</name>
        <dbReference type="ChEBI" id="CHEBI:29105"/>
        <note>catalytic</note>
    </ligand>
</feature>
<name>A9A6I1_METM6</name>
<keyword evidence="10 14" id="KW-1133">Transmembrane helix</keyword>
<evidence type="ECO:0000259" key="18">
    <source>
        <dbReference type="PROSITE" id="PS51371"/>
    </source>
</evidence>
<sequence length="342" mass="37776">MEGKFLQSFKIARIMGIPIELHITFILLLVVVFYFWGLEGLILYMFLFTSVVLHELGHSYVAKKYGVKIEKILLLPIGGMAMMSEISKEGEFKIAIAGPLVSLVLGSVLLGISTVTDYTLAEYPLFQTVGGLNILLGVFNLLPAFPMDGGRVFRSLLSKLTKMSYVKATKLASTIGQYFALLLLIFGLINFNVILVLIAIFIYFGASQEYRALVADTLFENVPAKDIMSKNIVYVNSEDTVDDVLNLMLENRFLGYPVREDGKIVGTITLNEISSSVAKTTKVKDIMSPPVMVPPNAALNELIRGMTNTDRVYVIDGENILGIISKTDLVRTLSILGLKNNQ</sequence>
<keyword evidence="9 14" id="KW-0862">Zinc</keyword>
<comment type="subcellular location">
    <subcellularLocation>
        <location evidence="1">Cell membrane</location>
        <topology evidence="1">Multi-pass membrane protein</topology>
    </subcellularLocation>
</comment>
<dbReference type="InterPro" id="IPR046342">
    <property type="entry name" value="CBS_dom_sf"/>
</dbReference>
<accession>A9A6I1</accession>
<dbReference type="eggNOG" id="arCOG00607">
    <property type="taxonomic scope" value="Archaea"/>
</dbReference>
<evidence type="ECO:0000256" key="17">
    <source>
        <dbReference type="PROSITE-ProRule" id="PRU00703"/>
    </source>
</evidence>
<protein>
    <recommendedName>
        <fullName evidence="14">Zinc metalloprotease</fullName>
    </recommendedName>
</protein>
<keyword evidence="3" id="KW-1003">Cell membrane</keyword>
<evidence type="ECO:0000256" key="11">
    <source>
        <dbReference type="ARBA" id="ARBA00023049"/>
    </source>
</evidence>
<feature type="transmembrane region" description="Helical" evidence="14">
    <location>
        <begin position="92"/>
        <end position="113"/>
    </location>
</feature>
<dbReference type="AlphaFoldDB" id="A9A6I1"/>
<evidence type="ECO:0000256" key="13">
    <source>
        <dbReference type="ARBA" id="ARBA00023136"/>
    </source>
</evidence>
<keyword evidence="8 14" id="KW-0378">Hydrolase</keyword>
<feature type="domain" description="CBS" evidence="18">
    <location>
        <begin position="228"/>
        <end position="283"/>
    </location>
</feature>
<evidence type="ECO:0000256" key="2">
    <source>
        <dbReference type="ARBA" id="ARBA00007931"/>
    </source>
</evidence>
<dbReference type="PhylomeDB" id="A9A6I1"/>
<dbReference type="Pfam" id="PF02163">
    <property type="entry name" value="Peptidase_M50"/>
    <property type="match status" value="2"/>
</dbReference>
<dbReference type="SMART" id="SM00116">
    <property type="entry name" value="CBS"/>
    <property type="match status" value="2"/>
</dbReference>
<dbReference type="PIRSF" id="PIRSF006404">
    <property type="entry name" value="UCP006404_Pept_M50_CBS"/>
    <property type="match status" value="1"/>
</dbReference>
<evidence type="ECO:0000256" key="6">
    <source>
        <dbReference type="ARBA" id="ARBA00022723"/>
    </source>
</evidence>
<keyword evidence="12 17" id="KW-0129">CBS domain</keyword>
<dbReference type="InterPro" id="IPR008915">
    <property type="entry name" value="Peptidase_M50"/>
</dbReference>
<dbReference type="GO" id="GO:0008237">
    <property type="term" value="F:metallopeptidase activity"/>
    <property type="evidence" value="ECO:0007669"/>
    <property type="project" value="UniProtKB-UniRule"/>
</dbReference>
<gene>
    <name evidence="19" type="ordered locus">MmarC6_0459</name>
</gene>
<feature type="binding site" evidence="16">
    <location>
        <position position="58"/>
    </location>
    <ligand>
        <name>Zn(2+)</name>
        <dbReference type="ChEBI" id="CHEBI:29105"/>
        <note>catalytic</note>
    </ligand>
</feature>
<evidence type="ECO:0000256" key="8">
    <source>
        <dbReference type="ARBA" id="ARBA00022801"/>
    </source>
</evidence>
<comment type="similarity">
    <text evidence="2 14">Belongs to the peptidase M50B family.</text>
</comment>
<evidence type="ECO:0000256" key="14">
    <source>
        <dbReference type="PIRNR" id="PIRNR006404"/>
    </source>
</evidence>
<dbReference type="PANTHER" id="PTHR39188:SF3">
    <property type="entry name" value="STAGE IV SPORULATION PROTEIN FB"/>
    <property type="match status" value="1"/>
</dbReference>
<feature type="active site" evidence="15">
    <location>
        <position position="55"/>
    </location>
</feature>
<feature type="transmembrane region" description="Helical" evidence="14">
    <location>
        <begin position="125"/>
        <end position="145"/>
    </location>
</feature>
<feature type="transmembrane region" description="Helical" evidence="14">
    <location>
        <begin position="178"/>
        <end position="204"/>
    </location>
</feature>
<feature type="binding site" evidence="16">
    <location>
        <position position="148"/>
    </location>
    <ligand>
        <name>Zn(2+)</name>
        <dbReference type="ChEBI" id="CHEBI:29105"/>
        <note>catalytic</note>
    </ligand>
</feature>
<comment type="caution">
    <text evidence="14">Lacks conserved residue(s) required for the propagation of feature annotation.</text>
</comment>
<comment type="cofactor">
    <cofactor evidence="14 16">
        <name>Zn(2+)</name>
        <dbReference type="ChEBI" id="CHEBI:29105"/>
    </cofactor>
    <text evidence="14 16">Binds 1 zinc ion per subunit.</text>
</comment>
<dbReference type="Pfam" id="PF00571">
    <property type="entry name" value="CBS"/>
    <property type="match status" value="2"/>
</dbReference>
<dbReference type="PROSITE" id="PS51371">
    <property type="entry name" value="CBS"/>
    <property type="match status" value="1"/>
</dbReference>
<feature type="transmembrane region" description="Helical" evidence="14">
    <location>
        <begin position="12"/>
        <end position="36"/>
    </location>
</feature>
<evidence type="ECO:0000256" key="3">
    <source>
        <dbReference type="ARBA" id="ARBA00022475"/>
    </source>
</evidence>
<evidence type="ECO:0000256" key="1">
    <source>
        <dbReference type="ARBA" id="ARBA00004651"/>
    </source>
</evidence>
<evidence type="ECO:0000256" key="9">
    <source>
        <dbReference type="ARBA" id="ARBA00022833"/>
    </source>
</evidence>
<dbReference type="GO" id="GO:0005886">
    <property type="term" value="C:plasma membrane"/>
    <property type="evidence" value="ECO:0007669"/>
    <property type="project" value="UniProtKB-SubCell"/>
</dbReference>
<dbReference type="STRING" id="444158.MmarC6_0459"/>